<evidence type="ECO:0000259" key="2">
    <source>
        <dbReference type="Pfam" id="PF00534"/>
    </source>
</evidence>
<protein>
    <recommendedName>
        <fullName evidence="2">Glycosyl transferase family 1 domain-containing protein</fullName>
    </recommendedName>
</protein>
<evidence type="ECO:0000256" key="1">
    <source>
        <dbReference type="ARBA" id="ARBA00022679"/>
    </source>
</evidence>
<evidence type="ECO:0000313" key="3">
    <source>
        <dbReference type="EMBL" id="PIS22935.1"/>
    </source>
</evidence>
<dbReference type="AlphaFoldDB" id="A0A2H0XDP0"/>
<dbReference type="Proteomes" id="UP000230340">
    <property type="component" value="Unassembled WGS sequence"/>
</dbReference>
<proteinExistence type="predicted"/>
<dbReference type="GO" id="GO:0016757">
    <property type="term" value="F:glycosyltransferase activity"/>
    <property type="evidence" value="ECO:0007669"/>
    <property type="project" value="InterPro"/>
</dbReference>
<dbReference type="SUPFAM" id="SSF53756">
    <property type="entry name" value="UDP-Glycosyltransferase/glycogen phosphorylase"/>
    <property type="match status" value="1"/>
</dbReference>
<sequence length="376" mass="43240">MKILFQSRLDLFDKKGGDTVQILETKKSLDDLGVNVDINCSLNTNVSAYDIVHVFNLDWVSEPYLQIKNAKAQGKKVVLSPIHHSLAEFEIYERLNRWGLSKIGNLIIPSQPARDVAKNLFKGVIYHKKLYPALMQLALGIRNEQKRAVALSDYVLVQTDLEALDLKNDYKTNDFRWKKVINGINPTKFSEAQDVVKEKIILSVGRIEPRKNQINTALAFLDARNKGEFKDYKMVFIGWFNHHHPTYSRKFKSIIDKKPFFEYLGFVEQERLCALYHESQIFCVPSWFETTGLVFLEAAICGIPSLVASGDRSREYLNDNAIYCDPSSVISISNSLIKAQLPTVQKNFPEFIKKTYTWENCAKQTIEVYKEILRTK</sequence>
<dbReference type="GO" id="GO:0009103">
    <property type="term" value="P:lipopolysaccharide biosynthetic process"/>
    <property type="evidence" value="ECO:0007669"/>
    <property type="project" value="TreeGrafter"/>
</dbReference>
<comment type="caution">
    <text evidence="3">The sequence shown here is derived from an EMBL/GenBank/DDBJ whole genome shotgun (WGS) entry which is preliminary data.</text>
</comment>
<dbReference type="Pfam" id="PF00534">
    <property type="entry name" value="Glycos_transf_1"/>
    <property type="match status" value="1"/>
</dbReference>
<keyword evidence="1" id="KW-0808">Transferase</keyword>
<accession>A0A2H0XDP0</accession>
<reference evidence="4" key="1">
    <citation type="submission" date="2017-09" db="EMBL/GenBank/DDBJ databases">
        <title>Depth-based differentiation of microbial function through sediment-hosted aquifers and enrichment of novel symbionts in the deep terrestrial subsurface.</title>
        <authorList>
            <person name="Probst A.J."/>
            <person name="Ladd B."/>
            <person name="Jarett J.K."/>
            <person name="Geller-Mcgrath D.E."/>
            <person name="Sieber C.M.K."/>
            <person name="Emerson J.B."/>
            <person name="Anantharaman K."/>
            <person name="Thomas B.C."/>
            <person name="Malmstrom R."/>
            <person name="Stieglmeier M."/>
            <person name="Klingl A."/>
            <person name="Woyke T."/>
            <person name="Ryan C.M."/>
            <person name="Banfield J.F."/>
        </authorList>
    </citation>
    <scope>NUCLEOTIDE SEQUENCE [LARGE SCALE GENOMIC DNA]</scope>
</reference>
<name>A0A2H0XDP0_UNCKA</name>
<evidence type="ECO:0000313" key="4">
    <source>
        <dbReference type="Proteomes" id="UP000230340"/>
    </source>
</evidence>
<organism evidence="3 4">
    <name type="scientific">candidate division WWE3 bacterium CG08_land_8_20_14_0_20_40_13</name>
    <dbReference type="NCBI Taxonomy" id="1975084"/>
    <lineage>
        <taxon>Bacteria</taxon>
        <taxon>Katanobacteria</taxon>
    </lineage>
</organism>
<feature type="domain" description="Glycosyl transferase family 1" evidence="2">
    <location>
        <begin position="195"/>
        <end position="338"/>
    </location>
</feature>
<dbReference type="EMBL" id="PEYT01000023">
    <property type="protein sequence ID" value="PIS22935.1"/>
    <property type="molecule type" value="Genomic_DNA"/>
</dbReference>
<dbReference type="Gene3D" id="3.40.50.2000">
    <property type="entry name" value="Glycogen Phosphorylase B"/>
    <property type="match status" value="1"/>
</dbReference>
<dbReference type="PANTHER" id="PTHR46401">
    <property type="entry name" value="GLYCOSYLTRANSFERASE WBBK-RELATED"/>
    <property type="match status" value="1"/>
</dbReference>
<gene>
    <name evidence="3" type="ORF">COT49_02495</name>
</gene>
<dbReference type="PANTHER" id="PTHR46401:SF2">
    <property type="entry name" value="GLYCOSYLTRANSFERASE WBBK-RELATED"/>
    <property type="match status" value="1"/>
</dbReference>
<dbReference type="InterPro" id="IPR001296">
    <property type="entry name" value="Glyco_trans_1"/>
</dbReference>